<organism evidence="9 10">
    <name type="scientific">Wigglesworthia glossinidia endosymbiont of Glossina morsitans morsitans</name>
    <name type="common">Yale colony</name>
    <dbReference type="NCBI Taxonomy" id="1142511"/>
    <lineage>
        <taxon>Bacteria</taxon>
        <taxon>Pseudomonadati</taxon>
        <taxon>Pseudomonadota</taxon>
        <taxon>Gammaproteobacteria</taxon>
        <taxon>Enterobacterales</taxon>
        <taxon>Erwiniaceae</taxon>
        <taxon>Wigglesworthia</taxon>
    </lineage>
</organism>
<comment type="function">
    <text evidence="7">Required for the formation of a threonylcarbamoyl group on adenosine at position 37 (t(6)A37) in tRNAs that read codons beginning with adenine. Is involved in the transfer of the threonylcarbamoyl moiety of threonylcarbamoyl-AMP (TC-AMP) to the N6 group of A37, together with TsaE and TsaB. TsaD likely plays a direct catalytic role in this reaction.</text>
</comment>
<dbReference type="HOGENOM" id="CLU_023208_0_0_6"/>
<evidence type="ECO:0000313" key="10">
    <source>
        <dbReference type="Proteomes" id="UP000009061"/>
    </source>
</evidence>
<dbReference type="InterPro" id="IPR022450">
    <property type="entry name" value="TsaD"/>
</dbReference>
<keyword evidence="3 7" id="KW-0479">Metal-binding</keyword>
<keyword evidence="1 7" id="KW-0808">Transferase</keyword>
<feature type="domain" description="Gcp-like" evidence="8">
    <location>
        <begin position="25"/>
        <end position="308"/>
    </location>
</feature>
<dbReference type="GO" id="GO:0005737">
    <property type="term" value="C:cytoplasm"/>
    <property type="evidence" value="ECO:0007669"/>
    <property type="project" value="UniProtKB-SubCell"/>
</dbReference>
<dbReference type="GO" id="GO:0061711">
    <property type="term" value="F:tRNA N(6)-L-threonylcarbamoyladenine synthase activity"/>
    <property type="evidence" value="ECO:0007669"/>
    <property type="project" value="UniProtKB-EC"/>
</dbReference>
<dbReference type="GO" id="GO:0002949">
    <property type="term" value="P:tRNA threonylcarbamoyladenosine modification"/>
    <property type="evidence" value="ECO:0007669"/>
    <property type="project" value="UniProtKB-UniRule"/>
</dbReference>
<dbReference type="Gene3D" id="3.30.420.40">
    <property type="match status" value="2"/>
</dbReference>
<dbReference type="Proteomes" id="UP000009061">
    <property type="component" value="Chromosome"/>
</dbReference>
<sequence>MLILGIETSCDDTSVAIYDTKQGLIINKVVHQKNVHANYGGIVPELASEYHLKYIQSTLKKILKKSYILISDISGVAYTAGPGLERSLAIGASFACALAYSLSIPSVGIHHLEGHLLTTMLENKKPNFPFLGLIISGAHTQLILANSLGTYKILGDCLDDALGEAFDKTANLLGINYPGGKKLSILAKYGNSQRFFFPRPMIKQSGVNFSFSGLKTYVKNVICSYSKIDHQTRCDVARAFEDAILDTIEIKCRRALNFTQCKNLVIAGGVSANHAIRKRLNQVMRSRGGKLFFSKQSLCTDNAAMIAYVGSIRLKKNASRKIFIRPRWCLEDLSKP</sequence>
<comment type="cofactor">
    <cofactor evidence="7">
        <name>Fe(2+)</name>
        <dbReference type="ChEBI" id="CHEBI:29033"/>
    </cofactor>
    <text evidence="7">Binds 1 Fe(2+) ion per subunit.</text>
</comment>
<feature type="binding site" evidence="7">
    <location>
        <position position="180"/>
    </location>
    <ligand>
        <name>substrate</name>
    </ligand>
</feature>
<evidence type="ECO:0000256" key="7">
    <source>
        <dbReference type="HAMAP-Rule" id="MF_01445"/>
    </source>
</evidence>
<dbReference type="InterPro" id="IPR017861">
    <property type="entry name" value="KAE1/TsaD"/>
</dbReference>
<dbReference type="EMBL" id="CP003315">
    <property type="protein sequence ID" value="AFA41125.1"/>
    <property type="molecule type" value="Genomic_DNA"/>
</dbReference>
<dbReference type="EC" id="2.3.1.234" evidence="7"/>
<comment type="caution">
    <text evidence="7">Lacks conserved residue(s) required for the propagation of feature annotation.</text>
</comment>
<dbReference type="HAMAP" id="MF_01445">
    <property type="entry name" value="TsaD"/>
    <property type="match status" value="1"/>
</dbReference>
<dbReference type="Pfam" id="PF00814">
    <property type="entry name" value="TsaD"/>
    <property type="match status" value="1"/>
</dbReference>
<gene>
    <name evidence="9" type="primary">ygjD</name>
    <name evidence="9" type="synonym">gcp</name>
    <name evidence="7" type="synonym">tsaD</name>
    <name evidence="9" type="ORF">WIGMOR_0286</name>
</gene>
<dbReference type="FunFam" id="3.30.420.40:FF:000012">
    <property type="entry name" value="tRNA N6-adenosine threonylcarbamoyltransferase"/>
    <property type="match status" value="1"/>
</dbReference>
<dbReference type="PRINTS" id="PR00789">
    <property type="entry name" value="OSIALOPTASE"/>
</dbReference>
<comment type="subcellular location">
    <subcellularLocation>
        <location evidence="7">Cytoplasm</location>
    </subcellularLocation>
</comment>
<dbReference type="InterPro" id="IPR000905">
    <property type="entry name" value="Gcp-like_dom"/>
</dbReference>
<dbReference type="SUPFAM" id="SSF53067">
    <property type="entry name" value="Actin-like ATPase domain"/>
    <property type="match status" value="2"/>
</dbReference>
<dbReference type="InterPro" id="IPR043129">
    <property type="entry name" value="ATPase_NBD"/>
</dbReference>
<feature type="binding site" evidence="7">
    <location>
        <position position="273"/>
    </location>
    <ligand>
        <name>substrate</name>
    </ligand>
</feature>
<keyword evidence="5 7" id="KW-0012">Acyltransferase</keyword>
<accession>H6Q5S9</accession>
<dbReference type="NCBIfam" id="TIGR00329">
    <property type="entry name" value="gcp_kae1"/>
    <property type="match status" value="1"/>
</dbReference>
<dbReference type="eggNOG" id="COG0533">
    <property type="taxonomic scope" value="Bacteria"/>
</dbReference>
<evidence type="ECO:0000256" key="4">
    <source>
        <dbReference type="ARBA" id="ARBA00023004"/>
    </source>
</evidence>
<feature type="binding site" evidence="7">
    <location>
        <begin position="134"/>
        <end position="138"/>
    </location>
    <ligand>
        <name>substrate</name>
    </ligand>
</feature>
<dbReference type="NCBIfam" id="TIGR03723">
    <property type="entry name" value="T6A_TsaD_YgjD"/>
    <property type="match status" value="1"/>
</dbReference>
<protein>
    <recommendedName>
        <fullName evidence="7">tRNA N6-adenosine threonylcarbamoyltransferase</fullName>
        <ecNumber evidence="7">2.3.1.234</ecNumber>
    </recommendedName>
    <alternativeName>
        <fullName evidence="7">N6-L-threonylcarbamoyladenine synthase</fullName>
        <shortName evidence="7">t(6)A synthase</shortName>
    </alternativeName>
    <alternativeName>
        <fullName evidence="7">t(6)A37 threonylcarbamoyladenosine biosynthesis protein TsaD</fullName>
    </alternativeName>
    <alternativeName>
        <fullName evidence="7">tRNA threonylcarbamoyladenosine biosynthesis protein TsaD</fullName>
    </alternativeName>
</protein>
<evidence type="ECO:0000256" key="2">
    <source>
        <dbReference type="ARBA" id="ARBA00022694"/>
    </source>
</evidence>
<keyword evidence="10" id="KW-1185">Reference proteome</keyword>
<dbReference type="KEGG" id="wgl:WIGMOR_0286"/>
<proteinExistence type="inferred from homology"/>
<comment type="catalytic activity">
    <reaction evidence="6 7">
        <text>L-threonylcarbamoyladenylate + adenosine(37) in tRNA = N(6)-L-threonylcarbamoyladenosine(37) in tRNA + AMP + H(+)</text>
        <dbReference type="Rhea" id="RHEA:37059"/>
        <dbReference type="Rhea" id="RHEA-COMP:10162"/>
        <dbReference type="Rhea" id="RHEA-COMP:10163"/>
        <dbReference type="ChEBI" id="CHEBI:15378"/>
        <dbReference type="ChEBI" id="CHEBI:73682"/>
        <dbReference type="ChEBI" id="CHEBI:74411"/>
        <dbReference type="ChEBI" id="CHEBI:74418"/>
        <dbReference type="ChEBI" id="CHEBI:456215"/>
        <dbReference type="EC" id="2.3.1.234"/>
    </reaction>
</comment>
<keyword evidence="4 7" id="KW-0408">Iron</keyword>
<dbReference type="PANTHER" id="PTHR11735">
    <property type="entry name" value="TRNA N6-ADENOSINE THREONYLCARBAMOYLTRANSFERASE"/>
    <property type="match status" value="1"/>
</dbReference>
<evidence type="ECO:0000256" key="5">
    <source>
        <dbReference type="ARBA" id="ARBA00023315"/>
    </source>
</evidence>
<evidence type="ECO:0000259" key="8">
    <source>
        <dbReference type="Pfam" id="PF00814"/>
    </source>
</evidence>
<evidence type="ECO:0000256" key="6">
    <source>
        <dbReference type="ARBA" id="ARBA00048117"/>
    </source>
</evidence>
<keyword evidence="2 7" id="KW-0819">tRNA processing</keyword>
<dbReference type="RefSeq" id="WP_014354064.1">
    <property type="nucleotide sequence ID" value="NC_016893.1"/>
</dbReference>
<evidence type="ECO:0000313" key="9">
    <source>
        <dbReference type="EMBL" id="AFA41125.1"/>
    </source>
</evidence>
<feature type="binding site" evidence="7">
    <location>
        <position position="301"/>
    </location>
    <ligand>
        <name>Fe cation</name>
        <dbReference type="ChEBI" id="CHEBI:24875"/>
    </ligand>
</feature>
<feature type="binding site" evidence="7">
    <location>
        <position position="167"/>
    </location>
    <ligand>
        <name>substrate</name>
    </ligand>
</feature>
<feature type="binding site" evidence="7">
    <location>
        <position position="111"/>
    </location>
    <ligand>
        <name>Fe cation</name>
        <dbReference type="ChEBI" id="CHEBI:24875"/>
    </ligand>
</feature>
<name>H6Q5S9_WIGGL</name>
<dbReference type="PANTHER" id="PTHR11735:SF6">
    <property type="entry name" value="TRNA N6-ADENOSINE THREONYLCARBAMOYLTRANSFERASE, MITOCHONDRIAL"/>
    <property type="match status" value="1"/>
</dbReference>
<dbReference type="AlphaFoldDB" id="H6Q5S9"/>
<comment type="similarity">
    <text evidence="7">Belongs to the KAE1 / TsaD family.</text>
</comment>
<feature type="binding site" evidence="7">
    <location>
        <position position="115"/>
    </location>
    <ligand>
        <name>Fe cation</name>
        <dbReference type="ChEBI" id="CHEBI:24875"/>
    </ligand>
</feature>
<dbReference type="GO" id="GO:0005506">
    <property type="term" value="F:iron ion binding"/>
    <property type="evidence" value="ECO:0007669"/>
    <property type="project" value="UniProtKB-UniRule"/>
</dbReference>
<dbReference type="STRING" id="1142511.WIGMOR_0286"/>
<reference evidence="9 10" key="1">
    <citation type="journal article" date="2012" name="MBio">
        <title>Insight into the transmission biology and species-specific functional capabilities of tsetse (Diptera: glossinidae) obligate symbiont wigglesworthia.</title>
        <authorList>
            <person name="Rio R.V."/>
            <person name="Symula R.E."/>
            <person name="Wang J."/>
            <person name="Lohs C."/>
            <person name="Wu Y.N."/>
            <person name="Snyder A.K."/>
            <person name="Bjornson R.D."/>
            <person name="Oshima K."/>
            <person name="Biehl B.S."/>
            <person name="Perna N.T."/>
            <person name="Hattori M."/>
            <person name="Aksoy S."/>
        </authorList>
    </citation>
    <scope>NUCLEOTIDE SEQUENCE [LARGE SCALE GENOMIC DNA]</scope>
    <source>
        <strain evidence="9">WGM</strain>
    </source>
</reference>
<dbReference type="OrthoDB" id="9806197at2"/>
<evidence type="ECO:0000256" key="3">
    <source>
        <dbReference type="ARBA" id="ARBA00022723"/>
    </source>
</evidence>
<keyword evidence="7" id="KW-0963">Cytoplasm</keyword>
<evidence type="ECO:0000256" key="1">
    <source>
        <dbReference type="ARBA" id="ARBA00022679"/>
    </source>
</evidence>